<dbReference type="InterPro" id="IPR052767">
    <property type="entry name" value="Bact_com_dev_regulator"/>
</dbReference>
<dbReference type="EMBL" id="WTUZ01000010">
    <property type="protein sequence ID" value="MZQ81504.1"/>
    <property type="molecule type" value="Genomic_DNA"/>
</dbReference>
<protein>
    <recommendedName>
        <fullName evidence="3">Cell fate regulator YmcA, YheA/YmcA/DUF963 family (Controls sporulation, competence, biofilm development)</fullName>
    </recommendedName>
</protein>
<dbReference type="Pfam" id="PF06133">
    <property type="entry name" value="Com_YlbF"/>
    <property type="match status" value="1"/>
</dbReference>
<dbReference type="RefSeq" id="WP_161405781.1">
    <property type="nucleotide sequence ID" value="NZ_WTUZ01000010.1"/>
</dbReference>
<evidence type="ECO:0000313" key="1">
    <source>
        <dbReference type="EMBL" id="MZQ81504.1"/>
    </source>
</evidence>
<dbReference type="PANTHER" id="PTHR38448:SF1">
    <property type="entry name" value="YLBF FAMILY REGULATOR"/>
    <property type="match status" value="1"/>
</dbReference>
<accession>A0A6L8UUE3</accession>
<organism evidence="1 2">
    <name type="scientific">Paenibacillus silvestris</name>
    <dbReference type="NCBI Taxonomy" id="2606219"/>
    <lineage>
        <taxon>Bacteria</taxon>
        <taxon>Bacillati</taxon>
        <taxon>Bacillota</taxon>
        <taxon>Bacilli</taxon>
        <taxon>Bacillales</taxon>
        <taxon>Paenibacillaceae</taxon>
        <taxon>Paenibacillus</taxon>
    </lineage>
</organism>
<gene>
    <name evidence="1" type="ORF">GQF01_05095</name>
</gene>
<comment type="caution">
    <text evidence="1">The sequence shown here is derived from an EMBL/GenBank/DDBJ whole genome shotgun (WGS) entry which is preliminary data.</text>
</comment>
<dbReference type="AlphaFoldDB" id="A0A6L8UUE3"/>
<keyword evidence="2" id="KW-1185">Reference proteome</keyword>
<name>A0A6L8UUE3_9BACL</name>
<reference evidence="1 2" key="1">
    <citation type="submission" date="2019-12" db="EMBL/GenBank/DDBJ databases">
        <title>Paenibacillus sp. nov. sp. isolated from soil.</title>
        <authorList>
            <person name="Kim J."/>
            <person name="Jeong S.E."/>
            <person name="Jung H.S."/>
            <person name="Jeon C.O."/>
        </authorList>
    </citation>
    <scope>NUCLEOTIDE SEQUENCE [LARGE SCALE GENOMIC DNA]</scope>
    <source>
        <strain evidence="1 2">5J-6</strain>
    </source>
</reference>
<dbReference type="SUPFAM" id="SSF158622">
    <property type="entry name" value="YheA/YmcA-like"/>
    <property type="match status" value="1"/>
</dbReference>
<dbReference type="PANTHER" id="PTHR38448">
    <property type="entry name" value="REGULATORY PROTEIN YLBF-RELATED"/>
    <property type="match status" value="1"/>
</dbReference>
<dbReference type="Gene3D" id="1.20.1500.10">
    <property type="entry name" value="YheA/YmcA-like"/>
    <property type="match status" value="1"/>
</dbReference>
<dbReference type="InterPro" id="IPR023378">
    <property type="entry name" value="YheA/YmcA-like_dom_sf"/>
</dbReference>
<proteinExistence type="predicted"/>
<evidence type="ECO:0000313" key="2">
    <source>
        <dbReference type="Proteomes" id="UP000481087"/>
    </source>
</evidence>
<evidence type="ECO:0008006" key="3">
    <source>
        <dbReference type="Google" id="ProtNLM"/>
    </source>
</evidence>
<dbReference type="InterPro" id="IPR010368">
    <property type="entry name" value="Com_YlbF"/>
</dbReference>
<sequence length="155" mass="17714">MKVSQCDHQHDNQPHAFKVEEFTNTEMIVREDILDKAKELATLLTTSNEVQFYQKAEKQIATNPDIQVLIGSIKKKQKEIVAFQTFKNEKMVQKIENEIEVLQDELDGIPIVSEFKQTQDDINYLLQLVMSVIRDTISDKINVEAGTSEAPTSCD</sequence>
<dbReference type="Proteomes" id="UP000481087">
    <property type="component" value="Unassembled WGS sequence"/>
</dbReference>